<gene>
    <name evidence="1" type="ORF">ACFPIB_01775</name>
</gene>
<evidence type="ECO:0000313" key="1">
    <source>
        <dbReference type="EMBL" id="MFC5269320.1"/>
    </source>
</evidence>
<evidence type="ECO:0008006" key="3">
    <source>
        <dbReference type="Google" id="ProtNLM"/>
    </source>
</evidence>
<accession>A0ABW0E7Y3</accession>
<name>A0ABW0E7Y3_9BACT</name>
<protein>
    <recommendedName>
        <fullName evidence="3">STAS/SEC14 domain-containing protein</fullName>
    </recommendedName>
</protein>
<evidence type="ECO:0000313" key="2">
    <source>
        <dbReference type="Proteomes" id="UP001596161"/>
    </source>
</evidence>
<keyword evidence="2" id="KW-1185">Reference proteome</keyword>
<dbReference type="Proteomes" id="UP001596161">
    <property type="component" value="Unassembled WGS sequence"/>
</dbReference>
<reference evidence="2" key="1">
    <citation type="journal article" date="2019" name="Int. J. Syst. Evol. Microbiol.">
        <title>The Global Catalogue of Microorganisms (GCM) 10K type strain sequencing project: providing services to taxonomists for standard genome sequencing and annotation.</title>
        <authorList>
            <consortium name="The Broad Institute Genomics Platform"/>
            <consortium name="The Broad Institute Genome Sequencing Center for Infectious Disease"/>
            <person name="Wu L."/>
            <person name="Ma J."/>
        </authorList>
    </citation>
    <scope>NUCLEOTIDE SEQUENCE [LARGE SCALE GENOMIC DNA]</scope>
    <source>
        <strain evidence="2">KACC 12602</strain>
    </source>
</reference>
<proteinExistence type="predicted"/>
<dbReference type="RefSeq" id="WP_378015699.1">
    <property type="nucleotide sequence ID" value="NZ_JBHSKT010000001.1"/>
</dbReference>
<sequence>MNIQIEETELLTLTPAISIAYDAVNDWICVTWTGNHSKESVMTFIKDIEAALRKENCRKILNLNANFLLSWQEAPIWAIKNWFPRLFILGCTSFAWVLSPQFTTGPIITEVFKTQTPFLQAMVFTDEETAAAWLSEN</sequence>
<dbReference type="EMBL" id="JBHSKT010000001">
    <property type="protein sequence ID" value="MFC5269320.1"/>
    <property type="molecule type" value="Genomic_DNA"/>
</dbReference>
<comment type="caution">
    <text evidence="1">The sequence shown here is derived from an EMBL/GenBank/DDBJ whole genome shotgun (WGS) entry which is preliminary data.</text>
</comment>
<organism evidence="1 2">
    <name type="scientific">Adhaeribacter terreus</name>
    <dbReference type="NCBI Taxonomy" id="529703"/>
    <lineage>
        <taxon>Bacteria</taxon>
        <taxon>Pseudomonadati</taxon>
        <taxon>Bacteroidota</taxon>
        <taxon>Cytophagia</taxon>
        <taxon>Cytophagales</taxon>
        <taxon>Hymenobacteraceae</taxon>
        <taxon>Adhaeribacter</taxon>
    </lineage>
</organism>